<keyword evidence="1" id="KW-0863">Zinc-finger</keyword>
<dbReference type="Pfam" id="PF04438">
    <property type="entry name" value="zf-HIT"/>
    <property type="match status" value="1"/>
</dbReference>
<dbReference type="Proteomes" id="UP000694924">
    <property type="component" value="Unplaced"/>
</dbReference>
<dbReference type="GeneID" id="107069668"/>
<dbReference type="SUPFAM" id="SSF144232">
    <property type="entry name" value="HIT/MYND zinc finger-like"/>
    <property type="match status" value="1"/>
</dbReference>
<sequence length="140" mass="15863">MDKVCHICEKNLAKYKCPTCRTPFCSVICGKEHKKVNCKPPTPPPPSPPPPSLLPSSPPEKESEEDDKKDIIPLEMLERLSESEEVKKCLKNSQVRDIIRFIVKNKDPMEAIDLAMTESVFVELADACLEVVEEKEREDI</sequence>
<proteinExistence type="predicted"/>
<keyword evidence="1" id="KW-0862">Zinc</keyword>
<organism evidence="4 5">
    <name type="scientific">Polistes dominula</name>
    <name type="common">European paper wasp</name>
    <name type="synonym">Vespa dominula</name>
    <dbReference type="NCBI Taxonomy" id="743375"/>
    <lineage>
        <taxon>Eukaryota</taxon>
        <taxon>Metazoa</taxon>
        <taxon>Ecdysozoa</taxon>
        <taxon>Arthropoda</taxon>
        <taxon>Hexapoda</taxon>
        <taxon>Insecta</taxon>
        <taxon>Pterygota</taxon>
        <taxon>Neoptera</taxon>
        <taxon>Endopterygota</taxon>
        <taxon>Hymenoptera</taxon>
        <taxon>Apocrita</taxon>
        <taxon>Aculeata</taxon>
        <taxon>Vespoidea</taxon>
        <taxon>Vespidae</taxon>
        <taxon>Polistinae</taxon>
        <taxon>Polistini</taxon>
        <taxon>Polistes</taxon>
    </lineage>
</organism>
<evidence type="ECO:0000313" key="4">
    <source>
        <dbReference type="Proteomes" id="UP000694924"/>
    </source>
</evidence>
<keyword evidence="1" id="KW-0479">Metal-binding</keyword>
<reference evidence="5" key="1">
    <citation type="submission" date="2025-08" db="UniProtKB">
        <authorList>
            <consortium name="RefSeq"/>
        </authorList>
    </citation>
    <scope>IDENTIFICATION</scope>
    <source>
        <tissue evidence="5">Whole body</tissue>
    </source>
</reference>
<dbReference type="InterPro" id="IPR007529">
    <property type="entry name" value="Znf_HIT"/>
</dbReference>
<feature type="region of interest" description="Disordered" evidence="2">
    <location>
        <begin position="36"/>
        <end position="71"/>
    </location>
</feature>
<dbReference type="Pfam" id="PF21373">
    <property type="entry name" value="ZNHIT3_C"/>
    <property type="match status" value="1"/>
</dbReference>
<accession>A0ABM1IR09</accession>
<keyword evidence="4" id="KW-1185">Reference proteome</keyword>
<gene>
    <name evidence="5" type="primary">LOC107069668</name>
</gene>
<feature type="compositionally biased region" description="Pro residues" evidence="2">
    <location>
        <begin position="40"/>
        <end position="58"/>
    </location>
</feature>
<name>A0ABM1IR09_POLDO</name>
<evidence type="ECO:0000256" key="1">
    <source>
        <dbReference type="PROSITE-ProRule" id="PRU00453"/>
    </source>
</evidence>
<protein>
    <submittedName>
        <fullName evidence="5">Zinc finger HIT domain-containing protein 3</fullName>
    </submittedName>
</protein>
<evidence type="ECO:0000313" key="5">
    <source>
        <dbReference type="RefSeq" id="XP_015182646.1"/>
    </source>
</evidence>
<dbReference type="Gene3D" id="3.30.60.190">
    <property type="match status" value="1"/>
</dbReference>
<evidence type="ECO:0000259" key="3">
    <source>
        <dbReference type="PROSITE" id="PS51083"/>
    </source>
</evidence>
<evidence type="ECO:0000256" key="2">
    <source>
        <dbReference type="SAM" id="MobiDB-lite"/>
    </source>
</evidence>
<feature type="domain" description="HIT-type" evidence="3">
    <location>
        <begin position="5"/>
        <end position="38"/>
    </location>
</feature>
<dbReference type="CDD" id="cd23024">
    <property type="entry name" value="zf-HIT_ZNHIT2-3"/>
    <property type="match status" value="1"/>
</dbReference>
<dbReference type="RefSeq" id="XP_015182646.1">
    <property type="nucleotide sequence ID" value="XM_015327160.1"/>
</dbReference>
<dbReference type="InterPro" id="IPR048371">
    <property type="entry name" value="ZNHIT3_C"/>
</dbReference>
<dbReference type="PROSITE" id="PS51083">
    <property type="entry name" value="ZF_HIT"/>
    <property type="match status" value="1"/>
</dbReference>